<comment type="caution">
    <text evidence="2">The sequence shown here is derived from an EMBL/GenBank/DDBJ whole genome shotgun (WGS) entry which is preliminary data.</text>
</comment>
<organism evidence="2 3">
    <name type="scientific">Pontibacter burrus</name>
    <dbReference type="NCBI Taxonomy" id="2704466"/>
    <lineage>
        <taxon>Bacteria</taxon>
        <taxon>Pseudomonadati</taxon>
        <taxon>Bacteroidota</taxon>
        <taxon>Cytophagia</taxon>
        <taxon>Cytophagales</taxon>
        <taxon>Hymenobacteraceae</taxon>
        <taxon>Pontibacter</taxon>
    </lineage>
</organism>
<feature type="transmembrane region" description="Helical" evidence="1">
    <location>
        <begin position="21"/>
        <end position="42"/>
    </location>
</feature>
<proteinExistence type="predicted"/>
<evidence type="ECO:0000313" key="2">
    <source>
        <dbReference type="EMBL" id="NEM99531.1"/>
    </source>
</evidence>
<dbReference type="RefSeq" id="WP_163916750.1">
    <property type="nucleotide sequence ID" value="NZ_JAAGWD010000010.1"/>
</dbReference>
<keyword evidence="1" id="KW-0472">Membrane</keyword>
<evidence type="ECO:0000256" key="1">
    <source>
        <dbReference type="SAM" id="Phobius"/>
    </source>
</evidence>
<feature type="transmembrane region" description="Helical" evidence="1">
    <location>
        <begin position="58"/>
        <end position="75"/>
    </location>
</feature>
<keyword evidence="1" id="KW-1133">Transmembrane helix</keyword>
<keyword evidence="1" id="KW-0812">Transmembrane</keyword>
<reference evidence="2 3" key="1">
    <citation type="submission" date="2020-02" db="EMBL/GenBank/DDBJ databases">
        <authorList>
            <person name="Kim M.K."/>
        </authorList>
    </citation>
    <scope>NUCLEOTIDE SEQUENCE [LARGE SCALE GENOMIC DNA]</scope>
    <source>
        <strain evidence="2 3">BT327</strain>
    </source>
</reference>
<sequence length="95" mass="11105">MNAKDKYLLETWPKQQAKGKMMYMVYHALIYGLLVGVISLLFRNDDGPVLDLILSKDYLVKFALFTTIGVIMANYKWRANNKRYEALKQQNDQIN</sequence>
<dbReference type="Proteomes" id="UP000474777">
    <property type="component" value="Unassembled WGS sequence"/>
</dbReference>
<name>A0A6B3M1S5_9BACT</name>
<protein>
    <submittedName>
        <fullName evidence="2">Uncharacterized protein</fullName>
    </submittedName>
</protein>
<keyword evidence="3" id="KW-1185">Reference proteome</keyword>
<dbReference type="AlphaFoldDB" id="A0A6B3M1S5"/>
<dbReference type="EMBL" id="JAAGWD010000010">
    <property type="protein sequence ID" value="NEM99531.1"/>
    <property type="molecule type" value="Genomic_DNA"/>
</dbReference>
<accession>A0A6B3M1S5</accession>
<gene>
    <name evidence="2" type="ORF">GXP69_17675</name>
</gene>
<evidence type="ECO:0000313" key="3">
    <source>
        <dbReference type="Proteomes" id="UP000474777"/>
    </source>
</evidence>